<evidence type="ECO:0000313" key="2">
    <source>
        <dbReference type="EMBL" id="MFC4314024.1"/>
    </source>
</evidence>
<name>A0ABV8T5L4_9GAMM</name>
<proteinExistence type="predicted"/>
<sequence>MFKLNFLIALTVVVASAALAEEAATNASNQANNPLQPSIMLNVNDYYIPSLYGLPDRDANIALVRGLVPHLAFDHPQLLRFTLPINTTPTFPNGHDSGLGDLTIFNMALFQNKRHGLAWGVGPVLTAPTASEDSLGTGKWQGGASGAVVAVRSWGLAGALVIAQDSFAGDDDRRDAGSATVQPIVFYNLPHGAYLRSTGIWSFDLHSDDYYVPVGLGVGKVWSMAPKVQVNGFVEPQFTVLHEGIAPHWQLYVGFNVQYLL</sequence>
<accession>A0ABV8T5L4</accession>
<evidence type="ECO:0000313" key="3">
    <source>
        <dbReference type="Proteomes" id="UP001595904"/>
    </source>
</evidence>
<comment type="caution">
    <text evidence="2">The sequence shown here is derived from an EMBL/GenBank/DDBJ whole genome shotgun (WGS) entry which is preliminary data.</text>
</comment>
<evidence type="ECO:0008006" key="4">
    <source>
        <dbReference type="Google" id="ProtNLM"/>
    </source>
</evidence>
<feature type="chain" id="PRO_5046595476" description="Neuromedin U" evidence="1">
    <location>
        <begin position="21"/>
        <end position="261"/>
    </location>
</feature>
<keyword evidence="1" id="KW-0732">Signal</keyword>
<dbReference type="Proteomes" id="UP001595904">
    <property type="component" value="Unassembled WGS sequence"/>
</dbReference>
<keyword evidence="3" id="KW-1185">Reference proteome</keyword>
<gene>
    <name evidence="2" type="ORF">ACFPN2_33425</name>
</gene>
<feature type="signal peptide" evidence="1">
    <location>
        <begin position="1"/>
        <end position="20"/>
    </location>
</feature>
<protein>
    <recommendedName>
        <fullName evidence="4">Neuromedin U</fullName>
    </recommendedName>
</protein>
<evidence type="ECO:0000256" key="1">
    <source>
        <dbReference type="SAM" id="SignalP"/>
    </source>
</evidence>
<organism evidence="2 3">
    <name type="scientific">Steroidobacter flavus</name>
    <dbReference type="NCBI Taxonomy" id="1842136"/>
    <lineage>
        <taxon>Bacteria</taxon>
        <taxon>Pseudomonadati</taxon>
        <taxon>Pseudomonadota</taxon>
        <taxon>Gammaproteobacteria</taxon>
        <taxon>Steroidobacterales</taxon>
        <taxon>Steroidobacteraceae</taxon>
        <taxon>Steroidobacter</taxon>
    </lineage>
</organism>
<dbReference type="EMBL" id="JBHSDU010000015">
    <property type="protein sequence ID" value="MFC4314024.1"/>
    <property type="molecule type" value="Genomic_DNA"/>
</dbReference>
<dbReference type="RefSeq" id="WP_380604866.1">
    <property type="nucleotide sequence ID" value="NZ_JBHSDU010000015.1"/>
</dbReference>
<reference evidence="3" key="1">
    <citation type="journal article" date="2019" name="Int. J. Syst. Evol. Microbiol.">
        <title>The Global Catalogue of Microorganisms (GCM) 10K type strain sequencing project: providing services to taxonomists for standard genome sequencing and annotation.</title>
        <authorList>
            <consortium name="The Broad Institute Genomics Platform"/>
            <consortium name="The Broad Institute Genome Sequencing Center for Infectious Disease"/>
            <person name="Wu L."/>
            <person name="Ma J."/>
        </authorList>
    </citation>
    <scope>NUCLEOTIDE SEQUENCE [LARGE SCALE GENOMIC DNA]</scope>
    <source>
        <strain evidence="3">CGMCC 1.10759</strain>
    </source>
</reference>